<protein>
    <recommendedName>
        <fullName evidence="6">Nuclear transcription factor Y subunit</fullName>
    </recommendedName>
</protein>
<dbReference type="Gramene" id="ABP00781">
    <property type="protein sequence ID" value="ABP00781"/>
    <property type="gene ID" value="OSTLU_29323"/>
</dbReference>
<evidence type="ECO:0000256" key="5">
    <source>
        <dbReference type="ARBA" id="ARBA00023242"/>
    </source>
</evidence>
<dbReference type="GO" id="GO:0003700">
    <property type="term" value="F:DNA-binding transcription factor activity"/>
    <property type="evidence" value="ECO:0007669"/>
    <property type="project" value="UniProtKB-UniRule"/>
</dbReference>
<dbReference type="Pfam" id="PF02045">
    <property type="entry name" value="CBFB_NFYA"/>
    <property type="match status" value="1"/>
</dbReference>
<comment type="similarity">
    <text evidence="6">Belongs to the NFYA/HAP2 subunit family.</text>
</comment>
<dbReference type="GO" id="GO:0003677">
    <property type="term" value="F:DNA binding"/>
    <property type="evidence" value="ECO:0007669"/>
    <property type="project" value="UniProtKB-KW"/>
</dbReference>
<evidence type="ECO:0000313" key="9">
    <source>
        <dbReference type="Proteomes" id="UP000001568"/>
    </source>
</evidence>
<organism evidence="8 9">
    <name type="scientific">Ostreococcus lucimarinus (strain CCE9901)</name>
    <dbReference type="NCBI Taxonomy" id="436017"/>
    <lineage>
        <taxon>Eukaryota</taxon>
        <taxon>Viridiplantae</taxon>
        <taxon>Chlorophyta</taxon>
        <taxon>Mamiellophyceae</taxon>
        <taxon>Mamiellales</taxon>
        <taxon>Bathycoccaceae</taxon>
        <taxon>Ostreococcus</taxon>
    </lineage>
</organism>
<evidence type="ECO:0000256" key="7">
    <source>
        <dbReference type="SAM" id="MobiDB-lite"/>
    </source>
</evidence>
<dbReference type="OrthoDB" id="1097733at2759"/>
<name>A4SAN5_OSTLU</name>
<feature type="compositionally biased region" description="Basic residues" evidence="7">
    <location>
        <begin position="38"/>
        <end position="53"/>
    </location>
</feature>
<evidence type="ECO:0000256" key="2">
    <source>
        <dbReference type="ARBA" id="ARBA00023015"/>
    </source>
</evidence>
<comment type="function">
    <text evidence="6">Component of the sequence-specific heterotrimeric transcription factor (NF-Y) which specifically recognizes a 5'-CCAAT-3' box motif found in the promoters of its target genes.</text>
</comment>
<evidence type="ECO:0000256" key="3">
    <source>
        <dbReference type="ARBA" id="ARBA00023125"/>
    </source>
</evidence>
<accession>A4SAN5</accession>
<keyword evidence="4 6" id="KW-0804">Transcription</keyword>
<keyword evidence="3 6" id="KW-0238">DNA-binding</keyword>
<dbReference type="AlphaFoldDB" id="A4SAN5"/>
<keyword evidence="5 6" id="KW-0539">Nucleus</keyword>
<dbReference type="GO" id="GO:0005634">
    <property type="term" value="C:nucleus"/>
    <property type="evidence" value="ECO:0007669"/>
    <property type="project" value="UniProtKB-SubCell"/>
</dbReference>
<dbReference type="Proteomes" id="UP000001568">
    <property type="component" value="Chromosome 20"/>
</dbReference>
<evidence type="ECO:0000256" key="4">
    <source>
        <dbReference type="ARBA" id="ARBA00023163"/>
    </source>
</evidence>
<dbReference type="KEGG" id="olu:OSTLU_29323"/>
<dbReference type="RefSeq" id="XP_001422464.1">
    <property type="nucleotide sequence ID" value="XM_001422427.1"/>
</dbReference>
<keyword evidence="9" id="KW-1185">Reference proteome</keyword>
<dbReference type="HOGENOM" id="CLU_2041965_0_0_1"/>
<proteinExistence type="inferred from homology"/>
<gene>
    <name evidence="8" type="ORF">OSTLU_29323</name>
</gene>
<dbReference type="GeneID" id="5006698"/>
<dbReference type="SMART" id="SM00521">
    <property type="entry name" value="CBF"/>
    <property type="match status" value="1"/>
</dbReference>
<dbReference type="InterPro" id="IPR001289">
    <property type="entry name" value="NFYA"/>
</dbReference>
<dbReference type="EMBL" id="CP000600">
    <property type="protein sequence ID" value="ABP00781.1"/>
    <property type="molecule type" value="Genomic_DNA"/>
</dbReference>
<feature type="region of interest" description="Disordered" evidence="7">
    <location>
        <begin position="18"/>
        <end position="56"/>
    </location>
</feature>
<dbReference type="Gene3D" id="6.10.250.2430">
    <property type="match status" value="1"/>
</dbReference>
<reference evidence="8 9" key="1">
    <citation type="journal article" date="2007" name="Proc. Natl. Acad. Sci. U.S.A.">
        <title>The tiny eukaryote Ostreococcus provides genomic insights into the paradox of plankton speciation.</title>
        <authorList>
            <person name="Palenik B."/>
            <person name="Grimwood J."/>
            <person name="Aerts A."/>
            <person name="Rouze P."/>
            <person name="Salamov A."/>
            <person name="Putnam N."/>
            <person name="Dupont C."/>
            <person name="Jorgensen R."/>
            <person name="Derelle E."/>
            <person name="Rombauts S."/>
            <person name="Zhou K."/>
            <person name="Otillar R."/>
            <person name="Merchant S.S."/>
            <person name="Podell S."/>
            <person name="Gaasterland T."/>
            <person name="Napoli C."/>
            <person name="Gendler K."/>
            <person name="Manuell A."/>
            <person name="Tai V."/>
            <person name="Vallon O."/>
            <person name="Piganeau G."/>
            <person name="Jancek S."/>
            <person name="Heijde M."/>
            <person name="Jabbari K."/>
            <person name="Bowler C."/>
            <person name="Lohr M."/>
            <person name="Robbens S."/>
            <person name="Werner G."/>
            <person name="Dubchak I."/>
            <person name="Pazour G.J."/>
            <person name="Ren Q."/>
            <person name="Paulsen I."/>
            <person name="Delwiche C."/>
            <person name="Schmutz J."/>
            <person name="Rokhsar D."/>
            <person name="Van de Peer Y."/>
            <person name="Moreau H."/>
            <person name="Grigoriev I.V."/>
        </authorList>
    </citation>
    <scope>NUCLEOTIDE SEQUENCE [LARGE SCALE GENOMIC DNA]</scope>
    <source>
        <strain evidence="8 9">CCE9901</strain>
    </source>
</reference>
<comment type="subunit">
    <text evidence="6">Heterotrimer.</text>
</comment>
<evidence type="ECO:0000256" key="6">
    <source>
        <dbReference type="RuleBase" id="RU367155"/>
    </source>
</evidence>
<evidence type="ECO:0000256" key="1">
    <source>
        <dbReference type="ARBA" id="ARBA00004123"/>
    </source>
</evidence>
<evidence type="ECO:0000313" key="8">
    <source>
        <dbReference type="EMBL" id="ABP00781.1"/>
    </source>
</evidence>
<sequence>MDAAVYVNAKQYDAIVRRRQKRARANATRTPGVVNAKHPSRSAHAKNRIRGKNGKYLTRDELLRGLGGPEGRARAEAREREIAEREAKRVERAAVREATKARARAQRAAADAVRAAKKSRK</sequence>
<keyword evidence="2 6" id="KW-0805">Transcription regulation</keyword>
<dbReference type="STRING" id="436017.A4SAN5"/>
<comment type="subcellular location">
    <subcellularLocation>
        <location evidence="1 6">Nucleus</location>
    </subcellularLocation>
</comment>
<dbReference type="PROSITE" id="PS51152">
    <property type="entry name" value="NFYA_HAP2_2"/>
    <property type="match status" value="1"/>
</dbReference>